<dbReference type="GO" id="GO:0003676">
    <property type="term" value="F:nucleic acid binding"/>
    <property type="evidence" value="ECO:0007669"/>
    <property type="project" value="InterPro"/>
</dbReference>
<feature type="domain" description="HRDC" evidence="1">
    <location>
        <begin position="626"/>
        <end position="706"/>
    </location>
</feature>
<dbReference type="InterPro" id="IPR002121">
    <property type="entry name" value="HRDC_dom"/>
</dbReference>
<dbReference type="GO" id="GO:0006281">
    <property type="term" value="P:DNA repair"/>
    <property type="evidence" value="ECO:0007669"/>
    <property type="project" value="InterPro"/>
</dbReference>
<dbReference type="Gene3D" id="1.10.150.80">
    <property type="entry name" value="HRDC domain"/>
    <property type="match status" value="1"/>
</dbReference>
<dbReference type="Gene3D" id="3.40.50.300">
    <property type="entry name" value="P-loop containing nucleotide triphosphate hydrolases"/>
    <property type="match status" value="2"/>
</dbReference>
<dbReference type="FunFam" id="3.40.50.300:FF:001498">
    <property type="entry name" value="ATP-dependent DNA helicase"/>
    <property type="match status" value="1"/>
</dbReference>
<dbReference type="EMBL" id="WVHT01000003">
    <property type="protein sequence ID" value="MXV50927.1"/>
    <property type="molecule type" value="Genomic_DNA"/>
</dbReference>
<dbReference type="InterPro" id="IPR051055">
    <property type="entry name" value="PIF1_helicase"/>
</dbReference>
<dbReference type="CDD" id="cd18809">
    <property type="entry name" value="SF1_C_RecD"/>
    <property type="match status" value="1"/>
</dbReference>
<comment type="caution">
    <text evidence="2">The sequence shown here is derived from an EMBL/GenBank/DDBJ whole genome shotgun (WGS) entry which is preliminary data.</text>
</comment>
<dbReference type="InterPro" id="IPR044876">
    <property type="entry name" value="HRDC_dom_sf"/>
</dbReference>
<gene>
    <name evidence="2" type="ORF">GS399_08065</name>
</gene>
<dbReference type="InterPro" id="IPR010285">
    <property type="entry name" value="DNA_helicase_pif1-like_DEAD"/>
</dbReference>
<dbReference type="InterPro" id="IPR027417">
    <property type="entry name" value="P-loop_NTPase"/>
</dbReference>
<dbReference type="SUPFAM" id="SSF52540">
    <property type="entry name" value="P-loop containing nucleoside triphosphate hydrolases"/>
    <property type="match status" value="2"/>
</dbReference>
<dbReference type="AlphaFoldDB" id="A0A7K1Y8M4"/>
<evidence type="ECO:0000313" key="2">
    <source>
        <dbReference type="EMBL" id="MXV50927.1"/>
    </source>
</evidence>
<dbReference type="Pfam" id="PF05970">
    <property type="entry name" value="PIF1"/>
    <property type="match status" value="1"/>
</dbReference>
<dbReference type="InterPro" id="IPR029491">
    <property type="entry name" value="Helicase_HTH"/>
</dbReference>
<dbReference type="GO" id="GO:0003678">
    <property type="term" value="F:DNA helicase activity"/>
    <property type="evidence" value="ECO:0007669"/>
    <property type="project" value="InterPro"/>
</dbReference>
<dbReference type="PANTHER" id="PTHR47642">
    <property type="entry name" value="ATP-DEPENDENT DNA HELICASE"/>
    <property type="match status" value="1"/>
</dbReference>
<dbReference type="SMART" id="SM00341">
    <property type="entry name" value="HRDC"/>
    <property type="match status" value="1"/>
</dbReference>
<dbReference type="GO" id="GO:0000723">
    <property type="term" value="P:telomere maintenance"/>
    <property type="evidence" value="ECO:0007669"/>
    <property type="project" value="InterPro"/>
</dbReference>
<evidence type="ECO:0000259" key="1">
    <source>
        <dbReference type="PROSITE" id="PS50967"/>
    </source>
</evidence>
<name>A0A7K1Y8M4_9SPHI</name>
<organism evidence="2 3">
    <name type="scientific">Hufsiella arboris</name>
    <dbReference type="NCBI Taxonomy" id="2695275"/>
    <lineage>
        <taxon>Bacteria</taxon>
        <taxon>Pseudomonadati</taxon>
        <taxon>Bacteroidota</taxon>
        <taxon>Sphingobacteriia</taxon>
        <taxon>Sphingobacteriales</taxon>
        <taxon>Sphingobacteriaceae</taxon>
        <taxon>Hufsiella</taxon>
    </lineage>
</organism>
<dbReference type="Proteomes" id="UP000466586">
    <property type="component" value="Unassembled WGS sequence"/>
</dbReference>
<dbReference type="Pfam" id="PF00570">
    <property type="entry name" value="HRDC"/>
    <property type="match status" value="1"/>
</dbReference>
<keyword evidence="3" id="KW-1185">Reference proteome</keyword>
<dbReference type="GO" id="GO:0000166">
    <property type="term" value="F:nucleotide binding"/>
    <property type="evidence" value="ECO:0007669"/>
    <property type="project" value="InterPro"/>
</dbReference>
<dbReference type="Pfam" id="PF14493">
    <property type="entry name" value="HTH_40"/>
    <property type="match status" value="1"/>
</dbReference>
<proteinExistence type="predicted"/>
<accession>A0A7K1Y8M4</accession>
<protein>
    <submittedName>
        <fullName evidence="2">AAA family ATPase</fullName>
    </submittedName>
</protein>
<dbReference type="SUPFAM" id="SSF47819">
    <property type="entry name" value="HRDC-like"/>
    <property type="match status" value="1"/>
</dbReference>
<dbReference type="PROSITE" id="PS50967">
    <property type="entry name" value="HRDC"/>
    <property type="match status" value="1"/>
</dbReference>
<dbReference type="InterPro" id="IPR010997">
    <property type="entry name" value="HRDC-like_sf"/>
</dbReference>
<sequence length="828" mass="93859">MQNPRLQLAYNFVQYTNKNIFLTGKAGTGKTTFLHNLRKSSLKRMAVVAPTGVAAMNAGGVTIHSLFQMPFGPYLAERVTGKGIKGNDSTNRKFSRDKINLIRSLDLLVIDEISMVRADMLDGIDEILRRYKNPSQPFGGIQLLMIGDLHQLSPVVKNDDWMLLKEHYPNLYFFSSQALKENPPVTIELNHIYRQSDFVFIDLLNNVRENRITPDVLDKLNQRHVPDLKPGNYEGYITLTTHNQTADVINADRLKEFEKPAKFFKADIKDDFPEYIYPTAPVLELKEGAQVMFVKNDQSKDKLYYNGKIGAITRFANGGIFVSDGTTGSEIFIQPVEWQNFKYELNATSKEIEEKVIGSFTQYPLKLAWAITIHKSQGLTFDKAIIDAGLSFAHGQVYVALSRCKTLEGMVLRSPLALNSVKTDGTVSLFSKSVNDNIPDDKQLESSKIAYQKSLLLELFDFRHLNYRLLACRKTAEDYDKSFPGSFFENINNLLNEAEKHIFTIAAQFKKQLETLLLPGTIPEDSPEIKDRAFKASTYFVNKLNGELKLQIEQIFVETDNKAARKAAVEAIEALKKEVFVKLAVLNICAEGFKTASYLKVRSDAEIDFTASRQPIKATTSYENKDVSHPLLYNDLKKWRNNLAAENNMPAYYVLPQKVLVLLIDLLPSNLAELQMLKGFGKARTQKFGNDILELIDNYCRQHAIARKFQPALQEKLKPERTDSKLLTLEMFRHGKTIIQISRERNFVQSTIEGHLMHYIGTGELRPDEVFDVEKLNIVVTFINENDGLALPLTELKFKMGDSYSYTEIRAAVKLAQLQQPAADVPAN</sequence>
<dbReference type="RefSeq" id="WP_160844107.1">
    <property type="nucleotide sequence ID" value="NZ_WVHT01000003.1"/>
</dbReference>
<evidence type="ECO:0000313" key="3">
    <source>
        <dbReference type="Proteomes" id="UP000466586"/>
    </source>
</evidence>
<reference evidence="2 3" key="1">
    <citation type="submission" date="2019-11" db="EMBL/GenBank/DDBJ databases">
        <title>Pedobacter sp. HMF7647 Genome sequencing and assembly.</title>
        <authorList>
            <person name="Kang H."/>
            <person name="Kim H."/>
            <person name="Joh K."/>
        </authorList>
    </citation>
    <scope>NUCLEOTIDE SEQUENCE [LARGE SCALE GENOMIC DNA]</scope>
    <source>
        <strain evidence="2 3">HMF7647</strain>
    </source>
</reference>